<comment type="caution">
    <text evidence="1">The sequence shown here is derived from an EMBL/GenBank/DDBJ whole genome shotgun (WGS) entry which is preliminary data.</text>
</comment>
<organism evidence="1 2">
    <name type="scientific">Nephila pilipes</name>
    <name type="common">Giant wood spider</name>
    <name type="synonym">Nephila maculata</name>
    <dbReference type="NCBI Taxonomy" id="299642"/>
    <lineage>
        <taxon>Eukaryota</taxon>
        <taxon>Metazoa</taxon>
        <taxon>Ecdysozoa</taxon>
        <taxon>Arthropoda</taxon>
        <taxon>Chelicerata</taxon>
        <taxon>Arachnida</taxon>
        <taxon>Araneae</taxon>
        <taxon>Araneomorphae</taxon>
        <taxon>Entelegynae</taxon>
        <taxon>Araneoidea</taxon>
        <taxon>Nephilidae</taxon>
        <taxon>Nephila</taxon>
    </lineage>
</organism>
<evidence type="ECO:0000313" key="1">
    <source>
        <dbReference type="EMBL" id="GFT33316.1"/>
    </source>
</evidence>
<keyword evidence="2" id="KW-1185">Reference proteome</keyword>
<proteinExistence type="predicted"/>
<dbReference type="AlphaFoldDB" id="A0A8X6NT34"/>
<accession>A0A8X6NT34</accession>
<gene>
    <name evidence="1" type="ORF">NPIL_619601</name>
</gene>
<dbReference type="Proteomes" id="UP000887013">
    <property type="component" value="Unassembled WGS sequence"/>
</dbReference>
<reference evidence="1" key="1">
    <citation type="submission" date="2020-08" db="EMBL/GenBank/DDBJ databases">
        <title>Multicomponent nature underlies the extraordinary mechanical properties of spider dragline silk.</title>
        <authorList>
            <person name="Kono N."/>
            <person name="Nakamura H."/>
            <person name="Mori M."/>
            <person name="Yoshida Y."/>
            <person name="Ohtoshi R."/>
            <person name="Malay A.D."/>
            <person name="Moran D.A.P."/>
            <person name="Tomita M."/>
            <person name="Numata K."/>
            <person name="Arakawa K."/>
        </authorList>
    </citation>
    <scope>NUCLEOTIDE SEQUENCE</scope>
</reference>
<dbReference type="EMBL" id="BMAW01061890">
    <property type="protein sequence ID" value="GFT33316.1"/>
    <property type="molecule type" value="Genomic_DNA"/>
</dbReference>
<evidence type="ECO:0000313" key="2">
    <source>
        <dbReference type="Proteomes" id="UP000887013"/>
    </source>
</evidence>
<sequence>MLCRLNPFFGKTITKTKPSSFLPNKERAKVLAVGGAACYFIGVLNGVGCGNPGSHVEDLDAPELAKRFRCSKSRSSSILSRIHISCSTISVSDSRKVSRVLINATG</sequence>
<protein>
    <submittedName>
        <fullName evidence="1">Uncharacterized protein</fullName>
    </submittedName>
</protein>
<name>A0A8X6NT34_NEPPI</name>